<protein>
    <submittedName>
        <fullName evidence="1">Uncharacterized protein</fullName>
    </submittedName>
</protein>
<sequence length="152" mass="17732">MVKYLYFFPRNRLTNKLVEAKELYDKSYAHLIIFLNHKNLGNSIKDSVMENLLRLAVERQQLCLAMKKYADGQNIWKRLCNSPSKNTNSFKSKFLELNNITGSAYNFKIVIDPSSAFYSTDIITDEQKKMIDIPFLIKRTGKEISQIKLELI</sequence>
<name>A0AAN8PCN8_PATCE</name>
<keyword evidence="2" id="KW-1185">Reference proteome</keyword>
<dbReference type="Proteomes" id="UP001347796">
    <property type="component" value="Unassembled WGS sequence"/>
</dbReference>
<organism evidence="1 2">
    <name type="scientific">Patella caerulea</name>
    <name type="common">Rayed Mediterranean limpet</name>
    <dbReference type="NCBI Taxonomy" id="87958"/>
    <lineage>
        <taxon>Eukaryota</taxon>
        <taxon>Metazoa</taxon>
        <taxon>Spiralia</taxon>
        <taxon>Lophotrochozoa</taxon>
        <taxon>Mollusca</taxon>
        <taxon>Gastropoda</taxon>
        <taxon>Patellogastropoda</taxon>
        <taxon>Patelloidea</taxon>
        <taxon>Patellidae</taxon>
        <taxon>Patella</taxon>
    </lineage>
</organism>
<dbReference type="AlphaFoldDB" id="A0AAN8PCN8"/>
<dbReference type="EMBL" id="JAZGQO010000010">
    <property type="protein sequence ID" value="KAK6175947.1"/>
    <property type="molecule type" value="Genomic_DNA"/>
</dbReference>
<comment type="caution">
    <text evidence="1">The sequence shown here is derived from an EMBL/GenBank/DDBJ whole genome shotgun (WGS) entry which is preliminary data.</text>
</comment>
<gene>
    <name evidence="1" type="ORF">SNE40_014320</name>
</gene>
<reference evidence="1 2" key="1">
    <citation type="submission" date="2024-01" db="EMBL/GenBank/DDBJ databases">
        <title>The genome of the rayed Mediterranean limpet Patella caerulea (Linnaeus, 1758).</title>
        <authorList>
            <person name="Anh-Thu Weber A."/>
            <person name="Halstead-Nussloch G."/>
        </authorList>
    </citation>
    <scope>NUCLEOTIDE SEQUENCE [LARGE SCALE GENOMIC DNA]</scope>
    <source>
        <strain evidence="1">AATW-2023a</strain>
        <tissue evidence="1">Whole specimen</tissue>
    </source>
</reference>
<evidence type="ECO:0000313" key="2">
    <source>
        <dbReference type="Proteomes" id="UP001347796"/>
    </source>
</evidence>
<accession>A0AAN8PCN8</accession>
<evidence type="ECO:0000313" key="1">
    <source>
        <dbReference type="EMBL" id="KAK6175947.1"/>
    </source>
</evidence>
<proteinExistence type="predicted"/>